<dbReference type="InterPro" id="IPR008598">
    <property type="entry name" value="Di19_Zn-bd"/>
</dbReference>
<feature type="compositionally biased region" description="Polar residues" evidence="15">
    <location>
        <begin position="172"/>
        <end position="182"/>
    </location>
</feature>
<accession>A0AAW1D5B9</accession>
<dbReference type="PROSITE" id="PS01357">
    <property type="entry name" value="ZF_ZZ_1"/>
    <property type="match status" value="1"/>
</dbReference>
<dbReference type="Pfam" id="PF05605">
    <property type="entry name" value="zf-Di19"/>
    <property type="match status" value="1"/>
</dbReference>
<evidence type="ECO:0000256" key="8">
    <source>
        <dbReference type="ARBA" id="ARBA00022723"/>
    </source>
</evidence>
<keyword evidence="18" id="KW-1185">Reference proteome</keyword>
<dbReference type="PANTHER" id="PTHR12268">
    <property type="entry name" value="E3 UBIQUITIN-PROTEIN LIGASE KCMF1"/>
    <property type="match status" value="1"/>
</dbReference>
<comment type="subcellular location">
    <subcellularLocation>
        <location evidence="3">Late endosome</location>
    </subcellularLocation>
    <subcellularLocation>
        <location evidence="2">Lysosome</location>
    </subcellularLocation>
</comment>
<evidence type="ECO:0000256" key="2">
    <source>
        <dbReference type="ARBA" id="ARBA00004371"/>
    </source>
</evidence>
<keyword evidence="11" id="KW-0833">Ubl conjugation pathway</keyword>
<evidence type="ECO:0000256" key="11">
    <source>
        <dbReference type="ARBA" id="ARBA00022786"/>
    </source>
</evidence>
<evidence type="ECO:0000256" key="5">
    <source>
        <dbReference type="ARBA" id="ARBA00012483"/>
    </source>
</evidence>
<feature type="region of interest" description="Disordered" evidence="15">
    <location>
        <begin position="202"/>
        <end position="237"/>
    </location>
</feature>
<dbReference type="Gene3D" id="3.30.60.90">
    <property type="match status" value="1"/>
</dbReference>
<dbReference type="GO" id="GO:0045202">
    <property type="term" value="C:synapse"/>
    <property type="evidence" value="ECO:0007669"/>
    <property type="project" value="GOC"/>
</dbReference>
<dbReference type="Proteomes" id="UP001461498">
    <property type="component" value="Unassembled WGS sequence"/>
</dbReference>
<evidence type="ECO:0000256" key="1">
    <source>
        <dbReference type="ARBA" id="ARBA00000900"/>
    </source>
</evidence>
<keyword evidence="12" id="KW-0862">Zinc</keyword>
<gene>
    <name evidence="17" type="ORF">O3M35_010260</name>
</gene>
<protein>
    <recommendedName>
        <fullName evidence="6">E3 ubiquitin-protein ligase KCMF1</fullName>
        <ecNumber evidence="5">2.3.2.27</ecNumber>
    </recommendedName>
</protein>
<dbReference type="GO" id="GO:0008270">
    <property type="term" value="F:zinc ion binding"/>
    <property type="evidence" value="ECO:0007669"/>
    <property type="project" value="UniProtKB-KW"/>
</dbReference>
<keyword evidence="10 14" id="KW-0863">Zinc-finger</keyword>
<keyword evidence="13" id="KW-0458">Lysosome</keyword>
<dbReference type="InterPro" id="IPR050774">
    <property type="entry name" value="KCMF1/Dystrophin"/>
</dbReference>
<dbReference type="GO" id="GO:0005764">
    <property type="term" value="C:lysosome"/>
    <property type="evidence" value="ECO:0007669"/>
    <property type="project" value="UniProtKB-SubCell"/>
</dbReference>
<sequence>MSRHEGVSCDSCLNENFKGKRYKCLICYDYDLCELCYETNAATARHVTTHPMQCILTRNDCELYFAGEPTLQYSQSFTCPYCGQKGFTELELTDHVTSSHGQLSVEVICPICAAAPLGRSNVVREDFIGHLNLEHRNPSRDLISFFDEAPRHGVRRIPVPNSRLGSTRGRRSNMSFTTQNNRDASDPIAEFLTQLSGVRRTQGNATLPAIADRQQTRSRHTPDKSSKRTVGITSQSNTMPTVDQSLISLTSQQTVAVHNSRLLIPTCLKPNLTENELVKIERERADRSLFVSQLILNIVTQSNPSQLDIGSDEPKNLPAFT</sequence>
<dbReference type="PANTHER" id="PTHR12268:SF13">
    <property type="entry name" value="E3 UBIQUITIN-PROTEIN LIGASE KCMF1"/>
    <property type="match status" value="1"/>
</dbReference>
<keyword evidence="7" id="KW-0808">Transferase</keyword>
<feature type="region of interest" description="Disordered" evidence="15">
    <location>
        <begin position="156"/>
        <end position="187"/>
    </location>
</feature>
<dbReference type="InterPro" id="IPR043145">
    <property type="entry name" value="Znf_ZZ_sf"/>
</dbReference>
<evidence type="ECO:0000256" key="10">
    <source>
        <dbReference type="ARBA" id="ARBA00022771"/>
    </source>
</evidence>
<comment type="catalytic activity">
    <reaction evidence="1">
        <text>S-ubiquitinyl-[E2 ubiquitin-conjugating enzyme]-L-cysteine + [acceptor protein]-L-lysine = [E2 ubiquitin-conjugating enzyme]-L-cysteine + N(6)-ubiquitinyl-[acceptor protein]-L-lysine.</text>
        <dbReference type="EC" id="2.3.2.27"/>
    </reaction>
</comment>
<dbReference type="SMART" id="SM00291">
    <property type="entry name" value="ZnF_ZZ"/>
    <property type="match status" value="1"/>
</dbReference>
<evidence type="ECO:0000256" key="6">
    <source>
        <dbReference type="ARBA" id="ARBA00014999"/>
    </source>
</evidence>
<evidence type="ECO:0000256" key="13">
    <source>
        <dbReference type="ARBA" id="ARBA00023228"/>
    </source>
</evidence>
<evidence type="ECO:0000256" key="12">
    <source>
        <dbReference type="ARBA" id="ARBA00022833"/>
    </source>
</evidence>
<keyword evidence="9" id="KW-0967">Endosome</keyword>
<dbReference type="GO" id="GO:0005886">
    <property type="term" value="C:plasma membrane"/>
    <property type="evidence" value="ECO:0007669"/>
    <property type="project" value="TreeGrafter"/>
</dbReference>
<dbReference type="GO" id="GO:0061630">
    <property type="term" value="F:ubiquitin protein ligase activity"/>
    <property type="evidence" value="ECO:0007669"/>
    <property type="project" value="UniProtKB-EC"/>
</dbReference>
<evidence type="ECO:0000313" key="17">
    <source>
        <dbReference type="EMBL" id="KAK9503769.1"/>
    </source>
</evidence>
<dbReference type="PROSITE" id="PS50135">
    <property type="entry name" value="ZF_ZZ_2"/>
    <property type="match status" value="1"/>
</dbReference>
<dbReference type="GO" id="GO:0099536">
    <property type="term" value="P:synaptic signaling"/>
    <property type="evidence" value="ECO:0007669"/>
    <property type="project" value="TreeGrafter"/>
</dbReference>
<reference evidence="17 18" key="1">
    <citation type="submission" date="2022-12" db="EMBL/GenBank/DDBJ databases">
        <title>Chromosome-level genome assembly of true bugs.</title>
        <authorList>
            <person name="Ma L."/>
            <person name="Li H."/>
        </authorList>
    </citation>
    <scope>NUCLEOTIDE SEQUENCE [LARGE SCALE GENOMIC DNA]</scope>
    <source>
        <strain evidence="17">Lab_2022b</strain>
    </source>
</reference>
<feature type="domain" description="ZZ-type" evidence="16">
    <location>
        <begin position="4"/>
        <end position="60"/>
    </location>
</feature>
<proteinExistence type="inferred from homology"/>
<organism evidence="17 18">
    <name type="scientific">Rhynocoris fuscipes</name>
    <dbReference type="NCBI Taxonomy" id="488301"/>
    <lineage>
        <taxon>Eukaryota</taxon>
        <taxon>Metazoa</taxon>
        <taxon>Ecdysozoa</taxon>
        <taxon>Arthropoda</taxon>
        <taxon>Hexapoda</taxon>
        <taxon>Insecta</taxon>
        <taxon>Pterygota</taxon>
        <taxon>Neoptera</taxon>
        <taxon>Paraneoptera</taxon>
        <taxon>Hemiptera</taxon>
        <taxon>Heteroptera</taxon>
        <taxon>Panheteroptera</taxon>
        <taxon>Cimicomorpha</taxon>
        <taxon>Reduviidae</taxon>
        <taxon>Harpactorinae</taxon>
        <taxon>Harpactorini</taxon>
        <taxon>Rhynocoris</taxon>
    </lineage>
</organism>
<evidence type="ECO:0000256" key="4">
    <source>
        <dbReference type="ARBA" id="ARBA00010938"/>
    </source>
</evidence>
<dbReference type="GO" id="GO:0005770">
    <property type="term" value="C:late endosome"/>
    <property type="evidence" value="ECO:0007669"/>
    <property type="project" value="UniProtKB-SubCell"/>
</dbReference>
<dbReference type="InterPro" id="IPR013087">
    <property type="entry name" value="Znf_C2H2_type"/>
</dbReference>
<dbReference type="CDD" id="cd02338">
    <property type="entry name" value="ZZ_PCMF_like"/>
    <property type="match status" value="1"/>
</dbReference>
<dbReference type="InterPro" id="IPR000433">
    <property type="entry name" value="Znf_ZZ"/>
</dbReference>
<evidence type="ECO:0000256" key="9">
    <source>
        <dbReference type="ARBA" id="ARBA00022753"/>
    </source>
</evidence>
<evidence type="ECO:0000256" key="3">
    <source>
        <dbReference type="ARBA" id="ARBA00004603"/>
    </source>
</evidence>
<evidence type="ECO:0000256" key="15">
    <source>
        <dbReference type="SAM" id="MobiDB-lite"/>
    </source>
</evidence>
<dbReference type="EMBL" id="JAPXFL010000007">
    <property type="protein sequence ID" value="KAK9503769.1"/>
    <property type="molecule type" value="Genomic_DNA"/>
</dbReference>
<evidence type="ECO:0000259" key="16">
    <source>
        <dbReference type="PROSITE" id="PS50135"/>
    </source>
</evidence>
<dbReference type="GO" id="GO:0010646">
    <property type="term" value="P:regulation of cell communication"/>
    <property type="evidence" value="ECO:0007669"/>
    <property type="project" value="UniProtKB-ARBA"/>
</dbReference>
<comment type="similarity">
    <text evidence="4">Belongs to the KCMF1 family.</text>
</comment>
<dbReference type="GO" id="GO:0023051">
    <property type="term" value="P:regulation of signaling"/>
    <property type="evidence" value="ECO:0007669"/>
    <property type="project" value="UniProtKB-ARBA"/>
</dbReference>
<keyword evidence="8" id="KW-0479">Metal-binding</keyword>
<dbReference type="Pfam" id="PF00569">
    <property type="entry name" value="ZZ"/>
    <property type="match status" value="1"/>
</dbReference>
<dbReference type="EC" id="2.3.2.27" evidence="5"/>
<evidence type="ECO:0000256" key="14">
    <source>
        <dbReference type="PROSITE-ProRule" id="PRU00228"/>
    </source>
</evidence>
<comment type="caution">
    <text evidence="17">The sequence shown here is derived from an EMBL/GenBank/DDBJ whole genome shotgun (WGS) entry which is preliminary data.</text>
</comment>
<dbReference type="AlphaFoldDB" id="A0AAW1D5B9"/>
<evidence type="ECO:0000256" key="7">
    <source>
        <dbReference type="ARBA" id="ARBA00022679"/>
    </source>
</evidence>
<dbReference type="SUPFAM" id="SSF57850">
    <property type="entry name" value="RING/U-box"/>
    <property type="match status" value="1"/>
</dbReference>
<evidence type="ECO:0000313" key="18">
    <source>
        <dbReference type="Proteomes" id="UP001461498"/>
    </source>
</evidence>
<dbReference type="SMART" id="SM00355">
    <property type="entry name" value="ZnF_C2H2"/>
    <property type="match status" value="3"/>
</dbReference>
<name>A0AAW1D5B9_9HEMI</name>